<evidence type="ECO:0000256" key="1">
    <source>
        <dbReference type="SAM" id="Coils"/>
    </source>
</evidence>
<dbReference type="OMA" id="HSDYLMQ"/>
<dbReference type="KEGG" id="aplc:110983637"/>
<dbReference type="AlphaFoldDB" id="A0A8B7YZG9"/>
<organism evidence="2 3">
    <name type="scientific">Acanthaster planci</name>
    <name type="common">Crown-of-thorns starfish</name>
    <dbReference type="NCBI Taxonomy" id="133434"/>
    <lineage>
        <taxon>Eukaryota</taxon>
        <taxon>Metazoa</taxon>
        <taxon>Echinodermata</taxon>
        <taxon>Eleutherozoa</taxon>
        <taxon>Asterozoa</taxon>
        <taxon>Asteroidea</taxon>
        <taxon>Valvatacea</taxon>
        <taxon>Valvatida</taxon>
        <taxon>Acanthasteridae</taxon>
        <taxon>Acanthaster</taxon>
    </lineage>
</organism>
<accession>A0A8B7YZG9</accession>
<keyword evidence="2" id="KW-1185">Reference proteome</keyword>
<name>A0A8B7YZG9_ACAPL</name>
<dbReference type="RefSeq" id="XP_022098748.1">
    <property type="nucleotide sequence ID" value="XM_022243056.1"/>
</dbReference>
<dbReference type="PANTHER" id="PTHR34645">
    <property type="entry name" value="SIMILAR TO HYPOTHETICAL PROTEIN"/>
    <property type="match status" value="1"/>
</dbReference>
<feature type="coiled-coil region" evidence="1">
    <location>
        <begin position="80"/>
        <end position="125"/>
    </location>
</feature>
<dbReference type="GeneID" id="110983637"/>
<proteinExistence type="predicted"/>
<dbReference type="InterPro" id="IPR038927">
    <property type="entry name" value="C6orf163"/>
</dbReference>
<dbReference type="PANTHER" id="PTHR34645:SF1">
    <property type="entry name" value="GENE 136-RELATED"/>
    <property type="match status" value="1"/>
</dbReference>
<reference evidence="3" key="1">
    <citation type="submission" date="2025-08" db="UniProtKB">
        <authorList>
            <consortium name="RefSeq"/>
        </authorList>
    </citation>
    <scope>IDENTIFICATION</scope>
</reference>
<evidence type="ECO:0000313" key="3">
    <source>
        <dbReference type="RefSeq" id="XP_022098748.1"/>
    </source>
</evidence>
<keyword evidence="1" id="KW-0175">Coiled coil</keyword>
<evidence type="ECO:0000313" key="2">
    <source>
        <dbReference type="Proteomes" id="UP000694845"/>
    </source>
</evidence>
<protein>
    <submittedName>
        <fullName evidence="3">Eukaryotic translation initiation factor 3 subunit A-like isoform X1</fullName>
    </submittedName>
</protein>
<dbReference type="OrthoDB" id="5982311at2759"/>
<sequence length="331" mass="39101">MFITVNMSRKPVRKIPDSLELIERILQRTTLTTQRVGHNNVDDVGGKVYHDFLDFTRKEREDSVNSAVRETQEAAERRLKKCLHDAYKKAEADKQQALKEARLEAKQTAARVAEARDQLEAERIEKLTWAFKIEKEEALQKQWEECERIKKKAVEDAIAATTKRLRKEFALEKELAIAKALSVAREKFKKRLEEAIKTTKEECERKAAEEAARVAKLHREEVLRLEHIIEDLQRQIRDEIEAREMVQNDFKAIQQDYRRFLDYTDGKYHSDYLMRLRKHGMRYDIFWDRRSSEDVDIFPLPTFLHNYTRQGKVRADDPSAKVNRFVALHST</sequence>
<gene>
    <name evidence="3" type="primary">LOC110983637</name>
</gene>
<feature type="coiled-coil region" evidence="1">
    <location>
        <begin position="189"/>
        <end position="249"/>
    </location>
</feature>
<dbReference type="Proteomes" id="UP000694845">
    <property type="component" value="Unplaced"/>
</dbReference>